<accession>A0ABS8Z823</accession>
<dbReference type="PANTHER" id="PTHR44688">
    <property type="entry name" value="DNA-BINDING TRANSCRIPTIONAL ACTIVATOR DEVR_DOSR"/>
    <property type="match status" value="1"/>
</dbReference>
<dbReference type="SMART" id="SM00421">
    <property type="entry name" value="HTH_LUXR"/>
    <property type="match status" value="1"/>
</dbReference>
<reference evidence="5 6" key="1">
    <citation type="submission" date="2021-12" db="EMBL/GenBank/DDBJ databases">
        <title>Genome sequence of Kibdelosporangium philippinense ATCC 49844.</title>
        <authorList>
            <person name="Fedorov E.A."/>
            <person name="Omeragic M."/>
            <person name="Shalygina K.F."/>
            <person name="Maclea K.S."/>
        </authorList>
    </citation>
    <scope>NUCLEOTIDE SEQUENCE [LARGE SCALE GENOMIC DNA]</scope>
    <source>
        <strain evidence="5 6">ATCC 49844</strain>
    </source>
</reference>
<evidence type="ECO:0000256" key="2">
    <source>
        <dbReference type="ARBA" id="ARBA00023125"/>
    </source>
</evidence>
<evidence type="ECO:0000256" key="3">
    <source>
        <dbReference type="ARBA" id="ARBA00023163"/>
    </source>
</evidence>
<dbReference type="SUPFAM" id="SSF46894">
    <property type="entry name" value="C-terminal effector domain of the bipartite response regulators"/>
    <property type="match status" value="1"/>
</dbReference>
<evidence type="ECO:0000259" key="4">
    <source>
        <dbReference type="PROSITE" id="PS50043"/>
    </source>
</evidence>
<dbReference type="EMBL" id="JAJVCN010000001">
    <property type="protein sequence ID" value="MCE7004041.1"/>
    <property type="molecule type" value="Genomic_DNA"/>
</dbReference>
<sequence length="346" mass="37666">MKIRQVNHSVRARAHERIVRLADARPELPVLFGEAAKVLATALPFDASCWHTMDPATLIETGLYFQNMPPAGPDVAAYAYLDDDFNSFTALAHAPRHSGVLSDATAGQLGRSPRYRELLRPNNIRGELRTAFVVDGSCWGCFAFFREAPGDFTEDERDFAHDVAAVLGRGFRSAGLQARGTMPGTRWPGLLVVDAVRGIESMTHPARPWLADLGAPDERDPLPFVLLAVAERVRRCAGEATAQVRGESGQWIQVHASPMSGGPPGRVAIILQAVAAPEVARLISAAYGFTARQRELIDLVLRGYGTSEIAARLFISPHTVQGHLKSIFAKAGVRSRRELVGRVYQG</sequence>
<name>A0ABS8Z823_9PSEU</name>
<feature type="domain" description="HTH luxR-type" evidence="4">
    <location>
        <begin position="282"/>
        <end position="346"/>
    </location>
</feature>
<dbReference type="Proteomes" id="UP001521150">
    <property type="component" value="Unassembled WGS sequence"/>
</dbReference>
<dbReference type="Gene3D" id="3.30.450.40">
    <property type="match status" value="1"/>
</dbReference>
<dbReference type="SUPFAM" id="SSF55781">
    <property type="entry name" value="GAF domain-like"/>
    <property type="match status" value="1"/>
</dbReference>
<gene>
    <name evidence="5" type="ORF">LWC34_14545</name>
</gene>
<keyword evidence="3" id="KW-0804">Transcription</keyword>
<keyword evidence="6" id="KW-1185">Reference proteome</keyword>
<dbReference type="Pfam" id="PF00196">
    <property type="entry name" value="GerE"/>
    <property type="match status" value="1"/>
</dbReference>
<dbReference type="RefSeq" id="WP_380150783.1">
    <property type="nucleotide sequence ID" value="NZ_JBHMDJ010000004.1"/>
</dbReference>
<dbReference type="PRINTS" id="PR00038">
    <property type="entry name" value="HTHLUXR"/>
</dbReference>
<dbReference type="InterPro" id="IPR000792">
    <property type="entry name" value="Tscrpt_reg_LuxR_C"/>
</dbReference>
<dbReference type="InterPro" id="IPR029016">
    <property type="entry name" value="GAF-like_dom_sf"/>
</dbReference>
<proteinExistence type="predicted"/>
<comment type="caution">
    <text evidence="5">The sequence shown here is derived from an EMBL/GenBank/DDBJ whole genome shotgun (WGS) entry which is preliminary data.</text>
</comment>
<dbReference type="InterPro" id="IPR036388">
    <property type="entry name" value="WH-like_DNA-bd_sf"/>
</dbReference>
<dbReference type="PROSITE" id="PS50043">
    <property type="entry name" value="HTH_LUXR_2"/>
    <property type="match status" value="1"/>
</dbReference>
<evidence type="ECO:0000256" key="1">
    <source>
        <dbReference type="ARBA" id="ARBA00023015"/>
    </source>
</evidence>
<dbReference type="Gene3D" id="1.10.10.10">
    <property type="entry name" value="Winged helix-like DNA-binding domain superfamily/Winged helix DNA-binding domain"/>
    <property type="match status" value="1"/>
</dbReference>
<keyword evidence="1" id="KW-0805">Transcription regulation</keyword>
<dbReference type="InterPro" id="IPR016032">
    <property type="entry name" value="Sig_transdc_resp-reg_C-effctor"/>
</dbReference>
<dbReference type="CDD" id="cd06170">
    <property type="entry name" value="LuxR_C_like"/>
    <property type="match status" value="1"/>
</dbReference>
<evidence type="ECO:0000313" key="5">
    <source>
        <dbReference type="EMBL" id="MCE7004041.1"/>
    </source>
</evidence>
<dbReference type="PANTHER" id="PTHR44688:SF16">
    <property type="entry name" value="DNA-BINDING TRANSCRIPTIONAL ACTIVATOR DEVR_DOSR"/>
    <property type="match status" value="1"/>
</dbReference>
<keyword evidence="2" id="KW-0238">DNA-binding</keyword>
<evidence type="ECO:0000313" key="6">
    <source>
        <dbReference type="Proteomes" id="UP001521150"/>
    </source>
</evidence>
<organism evidence="5 6">
    <name type="scientific">Kibdelosporangium philippinense</name>
    <dbReference type="NCBI Taxonomy" id="211113"/>
    <lineage>
        <taxon>Bacteria</taxon>
        <taxon>Bacillati</taxon>
        <taxon>Actinomycetota</taxon>
        <taxon>Actinomycetes</taxon>
        <taxon>Pseudonocardiales</taxon>
        <taxon>Pseudonocardiaceae</taxon>
        <taxon>Kibdelosporangium</taxon>
    </lineage>
</organism>
<protein>
    <submittedName>
        <fullName evidence="5">Helix-turn-helix transcriptional regulator</fullName>
    </submittedName>
</protein>
<dbReference type="PROSITE" id="PS00622">
    <property type="entry name" value="HTH_LUXR_1"/>
    <property type="match status" value="1"/>
</dbReference>